<accession>A0A4U0WC87</accession>
<reference evidence="2 3" key="1">
    <citation type="submission" date="2017-03" db="EMBL/GenBank/DDBJ databases">
        <title>Genomes of endolithic fungi from Antarctica.</title>
        <authorList>
            <person name="Coleine C."/>
            <person name="Masonjones S."/>
            <person name="Stajich J.E."/>
        </authorList>
    </citation>
    <scope>NUCLEOTIDE SEQUENCE [LARGE SCALE GENOMIC DNA]</scope>
    <source>
        <strain evidence="2 3">CCFEE 5184</strain>
    </source>
</reference>
<evidence type="ECO:0000313" key="2">
    <source>
        <dbReference type="EMBL" id="TKA60290.1"/>
    </source>
</evidence>
<dbReference type="GO" id="GO:0070682">
    <property type="term" value="P:proteasome regulatory particle assembly"/>
    <property type="evidence" value="ECO:0007669"/>
    <property type="project" value="InterPro"/>
</dbReference>
<dbReference type="STRING" id="329884.A0A4U0WC87"/>
<feature type="region of interest" description="Disordered" evidence="1">
    <location>
        <begin position="1"/>
        <end position="34"/>
    </location>
</feature>
<comment type="caution">
    <text evidence="2">The sequence shown here is derived from an EMBL/GenBank/DDBJ whole genome shotgun (WGS) entry which is preliminary data.</text>
</comment>
<dbReference type="InterPro" id="IPR038966">
    <property type="entry name" value="TMA17"/>
</dbReference>
<name>A0A4U0WC87_9PEZI</name>
<dbReference type="Proteomes" id="UP000309340">
    <property type="component" value="Unassembled WGS sequence"/>
</dbReference>
<proteinExistence type="predicted"/>
<dbReference type="AlphaFoldDB" id="A0A4U0WC87"/>
<dbReference type="PANTHER" id="PTHR40422">
    <property type="entry name" value="TRANSLATION MACHINERY-ASSOCIATED PROTEIN 17"/>
    <property type="match status" value="1"/>
</dbReference>
<organism evidence="2 3">
    <name type="scientific">Friedmanniomyces simplex</name>
    <dbReference type="NCBI Taxonomy" id="329884"/>
    <lineage>
        <taxon>Eukaryota</taxon>
        <taxon>Fungi</taxon>
        <taxon>Dikarya</taxon>
        <taxon>Ascomycota</taxon>
        <taxon>Pezizomycotina</taxon>
        <taxon>Dothideomycetes</taxon>
        <taxon>Dothideomycetidae</taxon>
        <taxon>Mycosphaerellales</taxon>
        <taxon>Teratosphaeriaceae</taxon>
        <taxon>Friedmanniomyces</taxon>
    </lineage>
</organism>
<dbReference type="GO" id="GO:0030674">
    <property type="term" value="F:protein-macromolecule adaptor activity"/>
    <property type="evidence" value="ECO:0007669"/>
    <property type="project" value="TreeGrafter"/>
</dbReference>
<sequence length="207" mass="22191">MAVLTWPPPENGTTPQETTTTTSTTPAIPADPTNPIDPSRFAAALESLPLDALHSKAAEIRNSISHLRQSNEQMMPFADEGDADCREAMFENLQVIGRMNGRLGLLKAEVEKRGLMWVRDPDDLREKPEEEDEEIGNGDGVTGVNGVNGVNGANGANGTNGQHATVNSAVSGEVSAPRVPTGRLTDEELRLQLEAQMDGDRDDGVHL</sequence>
<feature type="region of interest" description="Disordered" evidence="1">
    <location>
        <begin position="124"/>
        <end position="144"/>
    </location>
</feature>
<feature type="compositionally biased region" description="Low complexity" evidence="1">
    <location>
        <begin position="11"/>
        <end position="33"/>
    </location>
</feature>
<evidence type="ECO:0000313" key="3">
    <source>
        <dbReference type="Proteomes" id="UP000309340"/>
    </source>
</evidence>
<dbReference type="PANTHER" id="PTHR40422:SF1">
    <property type="entry name" value="TRANSLATION MACHINERY-ASSOCIATED PROTEIN 17"/>
    <property type="match status" value="1"/>
</dbReference>
<feature type="compositionally biased region" description="Pro residues" evidence="1">
    <location>
        <begin position="1"/>
        <end position="10"/>
    </location>
</feature>
<dbReference type="EMBL" id="NAJQ01001353">
    <property type="protein sequence ID" value="TKA60290.1"/>
    <property type="molecule type" value="Genomic_DNA"/>
</dbReference>
<dbReference type="OrthoDB" id="548474at2759"/>
<evidence type="ECO:0000256" key="1">
    <source>
        <dbReference type="SAM" id="MobiDB-lite"/>
    </source>
</evidence>
<keyword evidence="3" id="KW-1185">Reference proteome</keyword>
<gene>
    <name evidence="2" type="ORF">B0A55_11429</name>
</gene>
<protein>
    <submittedName>
        <fullName evidence="2">Uncharacterized protein</fullName>
    </submittedName>
</protein>